<accession>A0A5D3YF71</accession>
<dbReference type="Proteomes" id="UP000324176">
    <property type="component" value="Unassembled WGS sequence"/>
</dbReference>
<proteinExistence type="predicted"/>
<organism evidence="1 2">
    <name type="scientific">Nitrosomonas communis</name>
    <dbReference type="NCBI Taxonomy" id="44574"/>
    <lineage>
        <taxon>Bacteria</taxon>
        <taxon>Pseudomonadati</taxon>
        <taxon>Pseudomonadota</taxon>
        <taxon>Betaproteobacteria</taxon>
        <taxon>Nitrosomonadales</taxon>
        <taxon>Nitrosomonadaceae</taxon>
        <taxon>Nitrosomonas</taxon>
    </lineage>
</organism>
<dbReference type="EMBL" id="VNHT01000008">
    <property type="protein sequence ID" value="TYP91653.1"/>
    <property type="molecule type" value="Genomic_DNA"/>
</dbReference>
<evidence type="ECO:0000313" key="2">
    <source>
        <dbReference type="Proteomes" id="UP000324176"/>
    </source>
</evidence>
<sequence>MQSMAINMGEAKLQALAQIKEFLEKTTEVAFRISKDERNRLIERIFKRLRL</sequence>
<comment type="caution">
    <text evidence="1">The sequence shown here is derived from an EMBL/GenBank/DDBJ whole genome shotgun (WGS) entry which is preliminary data.</text>
</comment>
<reference evidence="1 2" key="1">
    <citation type="submission" date="2019-07" db="EMBL/GenBank/DDBJ databases">
        <title>Active sludge and wastewater microbial communities from Klosterneuburg, Austria.</title>
        <authorList>
            <person name="Wagner M."/>
        </authorList>
    </citation>
    <scope>NUCLEOTIDE SEQUENCE [LARGE SCALE GENOMIC DNA]</scope>
    <source>
        <strain evidence="1 2">Nm2</strain>
    </source>
</reference>
<gene>
    <name evidence="1" type="ORF">BCL69_100882</name>
</gene>
<dbReference type="AlphaFoldDB" id="A0A5D3YF71"/>
<name>A0A5D3YF71_9PROT</name>
<evidence type="ECO:0000313" key="1">
    <source>
        <dbReference type="EMBL" id="TYP91653.1"/>
    </source>
</evidence>
<protein>
    <submittedName>
        <fullName evidence="1">Uncharacterized protein</fullName>
    </submittedName>
</protein>